<dbReference type="HOGENOM" id="CLU_2291407_0_0_1"/>
<evidence type="ECO:0000313" key="2">
    <source>
        <dbReference type="Proteomes" id="UP000053328"/>
    </source>
</evidence>
<protein>
    <submittedName>
        <fullName evidence="1">Uncharacterized protein</fullName>
    </submittedName>
</protein>
<dbReference type="Proteomes" id="UP000053328">
    <property type="component" value="Unassembled WGS sequence"/>
</dbReference>
<dbReference type="VEuPathDB" id="FungiDB:PV08_08601"/>
<organism evidence="1 2">
    <name type="scientific">Exophiala spinifera</name>
    <dbReference type="NCBI Taxonomy" id="91928"/>
    <lineage>
        <taxon>Eukaryota</taxon>
        <taxon>Fungi</taxon>
        <taxon>Dikarya</taxon>
        <taxon>Ascomycota</taxon>
        <taxon>Pezizomycotina</taxon>
        <taxon>Eurotiomycetes</taxon>
        <taxon>Chaetothyriomycetidae</taxon>
        <taxon>Chaetothyriales</taxon>
        <taxon>Herpotrichiellaceae</taxon>
        <taxon>Exophiala</taxon>
    </lineage>
</organism>
<dbReference type="RefSeq" id="XP_016233629.1">
    <property type="nucleotide sequence ID" value="XM_016382926.1"/>
</dbReference>
<dbReference type="GeneID" id="27335684"/>
<reference evidence="1 2" key="1">
    <citation type="submission" date="2015-01" db="EMBL/GenBank/DDBJ databases">
        <title>The Genome Sequence of Exophiala spinifera CBS89968.</title>
        <authorList>
            <consortium name="The Broad Institute Genomics Platform"/>
            <person name="Cuomo C."/>
            <person name="de Hoog S."/>
            <person name="Gorbushina A."/>
            <person name="Stielow B."/>
            <person name="Teixiera M."/>
            <person name="Abouelleil A."/>
            <person name="Chapman S.B."/>
            <person name="Priest M."/>
            <person name="Young S.K."/>
            <person name="Wortman J."/>
            <person name="Nusbaum C."/>
            <person name="Birren B."/>
        </authorList>
    </citation>
    <scope>NUCLEOTIDE SEQUENCE [LARGE SCALE GENOMIC DNA]</scope>
    <source>
        <strain evidence="1 2">CBS 89968</strain>
    </source>
</reference>
<accession>A0A0D2B3D9</accession>
<dbReference type="EMBL" id="KN847497">
    <property type="protein sequence ID" value="KIW13413.1"/>
    <property type="molecule type" value="Genomic_DNA"/>
</dbReference>
<name>A0A0D2B3D9_9EURO</name>
<keyword evidence="2" id="KW-1185">Reference proteome</keyword>
<proteinExistence type="predicted"/>
<dbReference type="OrthoDB" id="4159415at2759"/>
<evidence type="ECO:0000313" key="1">
    <source>
        <dbReference type="EMBL" id="KIW13413.1"/>
    </source>
</evidence>
<gene>
    <name evidence="1" type="ORF">PV08_08601</name>
</gene>
<dbReference type="AlphaFoldDB" id="A0A0D2B3D9"/>
<sequence length="97" mass="10576">MNAAAQVLTRRMATMGPRLTTPVRYSSSAITHSGKMSKQERGMMRGIFGACTLATATGVLYAAARSGGRQNARFAKKRNSLDSTKWFAEGTDNRLFK</sequence>